<accession>A0A846QLQ7</accession>
<sequence>MEGKNQTKIDLEEIDLSPFLDYLNECHEGNLLSLANWLNKAIYMFHYLPEDAFTALERQNYCQIFMELKFAALESYDDQKKGKSSIQLINNTTNSTLRQGKDTS</sequence>
<evidence type="ECO:0000313" key="2">
    <source>
        <dbReference type="Proteomes" id="UP000590442"/>
    </source>
</evidence>
<gene>
    <name evidence="1" type="ORF">GGR42_000358</name>
</gene>
<protein>
    <submittedName>
        <fullName evidence="1">Uncharacterized protein</fullName>
    </submittedName>
</protein>
<keyword evidence="2" id="KW-1185">Reference proteome</keyword>
<comment type="caution">
    <text evidence="1">The sequence shown here is derived from an EMBL/GenBank/DDBJ whole genome shotgun (WGS) entry which is preliminary data.</text>
</comment>
<evidence type="ECO:0000313" key="1">
    <source>
        <dbReference type="EMBL" id="NJB69896.1"/>
    </source>
</evidence>
<reference evidence="1 2" key="1">
    <citation type="submission" date="2020-03" db="EMBL/GenBank/DDBJ databases">
        <title>Genomic Encyclopedia of Type Strains, Phase IV (KMG-IV): sequencing the most valuable type-strain genomes for metagenomic binning, comparative biology and taxonomic classification.</title>
        <authorList>
            <person name="Goeker M."/>
        </authorList>
    </citation>
    <scope>NUCLEOTIDE SEQUENCE [LARGE SCALE GENOMIC DNA]</scope>
    <source>
        <strain evidence="1 2">DSM 29762</strain>
    </source>
</reference>
<name>A0A846QLQ7_9FLAO</name>
<proteinExistence type="predicted"/>
<dbReference type="Proteomes" id="UP000590442">
    <property type="component" value="Unassembled WGS sequence"/>
</dbReference>
<organism evidence="1 2">
    <name type="scientific">Saonia flava</name>
    <dbReference type="NCBI Taxonomy" id="523696"/>
    <lineage>
        <taxon>Bacteria</taxon>
        <taxon>Pseudomonadati</taxon>
        <taxon>Bacteroidota</taxon>
        <taxon>Flavobacteriia</taxon>
        <taxon>Flavobacteriales</taxon>
        <taxon>Flavobacteriaceae</taxon>
        <taxon>Saonia</taxon>
    </lineage>
</organism>
<dbReference type="RefSeq" id="WP_167960249.1">
    <property type="nucleotide sequence ID" value="NZ_JAATJJ010000001.1"/>
</dbReference>
<dbReference type="EMBL" id="JAATJJ010000001">
    <property type="protein sequence ID" value="NJB69896.1"/>
    <property type="molecule type" value="Genomic_DNA"/>
</dbReference>
<dbReference type="AlphaFoldDB" id="A0A846QLQ7"/>